<dbReference type="GO" id="GO:0032259">
    <property type="term" value="P:methylation"/>
    <property type="evidence" value="ECO:0007669"/>
    <property type="project" value="UniProtKB-KW"/>
</dbReference>
<dbReference type="GO" id="GO:0003723">
    <property type="term" value="F:RNA binding"/>
    <property type="evidence" value="ECO:0007669"/>
    <property type="project" value="InterPro"/>
</dbReference>
<protein>
    <submittedName>
        <fullName evidence="4">23S rRNA (Guanosine2251-2'-O)-methyltransferase</fullName>
    </submittedName>
</protein>
<evidence type="ECO:0000259" key="3">
    <source>
        <dbReference type="SMART" id="SM00967"/>
    </source>
</evidence>
<dbReference type="SUPFAM" id="SSF55315">
    <property type="entry name" value="L30e-like"/>
    <property type="match status" value="1"/>
</dbReference>
<dbReference type="Pfam" id="PF00588">
    <property type="entry name" value="SpoU_methylase"/>
    <property type="match status" value="1"/>
</dbReference>
<dbReference type="GO" id="GO:0005829">
    <property type="term" value="C:cytosol"/>
    <property type="evidence" value="ECO:0007669"/>
    <property type="project" value="TreeGrafter"/>
</dbReference>
<dbReference type="PANTHER" id="PTHR46429">
    <property type="entry name" value="23S RRNA (GUANOSINE-2'-O-)-METHYLTRANSFERASE RLMB"/>
    <property type="match status" value="1"/>
</dbReference>
<dbReference type="EMBL" id="FRFE01000003">
    <property type="protein sequence ID" value="SHO44585.1"/>
    <property type="molecule type" value="Genomic_DNA"/>
</dbReference>
<dbReference type="InterPro" id="IPR029026">
    <property type="entry name" value="tRNA_m1G_MTases_N"/>
</dbReference>
<dbReference type="GO" id="GO:0006396">
    <property type="term" value="P:RNA processing"/>
    <property type="evidence" value="ECO:0007669"/>
    <property type="project" value="InterPro"/>
</dbReference>
<dbReference type="CDD" id="cd18103">
    <property type="entry name" value="SpoU-like_RlmB"/>
    <property type="match status" value="1"/>
</dbReference>
<evidence type="ECO:0000313" key="5">
    <source>
        <dbReference type="Proteomes" id="UP000184603"/>
    </source>
</evidence>
<dbReference type="Gene3D" id="3.40.1280.10">
    <property type="match status" value="1"/>
</dbReference>
<evidence type="ECO:0000313" key="4">
    <source>
        <dbReference type="EMBL" id="SHO44585.1"/>
    </source>
</evidence>
<dbReference type="AlphaFoldDB" id="A0A1M7XZR8"/>
<proteinExistence type="predicted"/>
<keyword evidence="1 4" id="KW-0489">Methyltransferase</keyword>
<dbReference type="SMART" id="SM00967">
    <property type="entry name" value="SpoU_sub_bind"/>
    <property type="match status" value="1"/>
</dbReference>
<feature type="domain" description="RNA 2-O ribose methyltransferase substrate binding" evidence="3">
    <location>
        <begin position="28"/>
        <end position="105"/>
    </location>
</feature>
<dbReference type="Gene3D" id="3.30.1330.30">
    <property type="match status" value="1"/>
</dbReference>
<dbReference type="InterPro" id="IPR013123">
    <property type="entry name" value="SpoU_subst-bd"/>
</dbReference>
<dbReference type="InterPro" id="IPR029064">
    <property type="entry name" value="Ribosomal_eL30-like_sf"/>
</dbReference>
<evidence type="ECO:0000256" key="2">
    <source>
        <dbReference type="ARBA" id="ARBA00022679"/>
    </source>
</evidence>
<dbReference type="PANTHER" id="PTHR46429:SF1">
    <property type="entry name" value="23S RRNA (GUANOSINE-2'-O-)-METHYLTRANSFERASE RLMB"/>
    <property type="match status" value="1"/>
</dbReference>
<name>A0A1M7XZR8_9BACT</name>
<dbReference type="RefSeq" id="WP_234981109.1">
    <property type="nucleotide sequence ID" value="NZ_FRFE01000003.1"/>
</dbReference>
<dbReference type="Proteomes" id="UP000184603">
    <property type="component" value="Unassembled WGS sequence"/>
</dbReference>
<organism evidence="4 5">
    <name type="scientific">Desulfopila aestuarii DSM 18488</name>
    <dbReference type="NCBI Taxonomy" id="1121416"/>
    <lineage>
        <taxon>Bacteria</taxon>
        <taxon>Pseudomonadati</taxon>
        <taxon>Thermodesulfobacteriota</taxon>
        <taxon>Desulfobulbia</taxon>
        <taxon>Desulfobulbales</taxon>
        <taxon>Desulfocapsaceae</taxon>
        <taxon>Desulfopila</taxon>
    </lineage>
</organism>
<dbReference type="InterPro" id="IPR004441">
    <property type="entry name" value="rRNA_MeTrfase_TrmH"/>
</dbReference>
<dbReference type="InterPro" id="IPR001537">
    <property type="entry name" value="SpoU_MeTrfase"/>
</dbReference>
<dbReference type="SUPFAM" id="SSF75217">
    <property type="entry name" value="alpha/beta knot"/>
    <property type="match status" value="1"/>
</dbReference>
<evidence type="ECO:0000256" key="1">
    <source>
        <dbReference type="ARBA" id="ARBA00022603"/>
    </source>
</evidence>
<reference evidence="4 5" key="1">
    <citation type="submission" date="2016-12" db="EMBL/GenBank/DDBJ databases">
        <authorList>
            <person name="Song W.-J."/>
            <person name="Kurnit D.M."/>
        </authorList>
    </citation>
    <scope>NUCLEOTIDE SEQUENCE [LARGE SCALE GENOMIC DNA]</scope>
    <source>
        <strain evidence="4 5">DSM 18488</strain>
    </source>
</reference>
<dbReference type="InterPro" id="IPR029028">
    <property type="entry name" value="Alpha/beta_knot_MTases"/>
</dbReference>
<accession>A0A1M7XZR8</accession>
<sequence length="277" mass="29634">MKKIKPEMRQKPERPAANEKRIRISDDLLWGTHPVVEALNQEPDRVTEVILVKERHGKKQEEIVELARKAGVKLTFVPALRLTGEGASQVRHQGVVARTSASALMEFDQLVDKFAAQVAAGQRPRLIVCDSLQDPHNLGAIIRSALASGASGVVLTRERSAPLGGAAAKTSAGAMSHIDISQVTNLATALQKLKKAGAWIFGAIKDETAQSLYSTDLNVPACIVVGSEGKGIRPLVRKECDILVSIPMVGTLDSLNSSVAAAVILFEALRQSLTVGE</sequence>
<keyword evidence="2 4" id="KW-0808">Transferase</keyword>
<dbReference type="GO" id="GO:0008173">
    <property type="term" value="F:RNA methyltransferase activity"/>
    <property type="evidence" value="ECO:0007669"/>
    <property type="project" value="InterPro"/>
</dbReference>
<dbReference type="NCBIfam" id="TIGR00186">
    <property type="entry name" value="rRNA_methyl_3"/>
    <property type="match status" value="1"/>
</dbReference>
<keyword evidence="5" id="KW-1185">Reference proteome</keyword>
<dbReference type="Pfam" id="PF08032">
    <property type="entry name" value="SpoU_sub_bind"/>
    <property type="match status" value="1"/>
</dbReference>
<gene>
    <name evidence="4" type="ORF">SAMN02745220_00805</name>
</gene>
<dbReference type="STRING" id="1121416.SAMN02745220_00805"/>